<reference evidence="1" key="1">
    <citation type="submission" date="2014-11" db="EMBL/GenBank/DDBJ databases">
        <authorList>
            <person name="Amaro Gonzalez C."/>
        </authorList>
    </citation>
    <scope>NUCLEOTIDE SEQUENCE</scope>
</reference>
<dbReference type="AlphaFoldDB" id="A0A0E9X4T9"/>
<reference evidence="1" key="2">
    <citation type="journal article" date="2015" name="Fish Shellfish Immunol.">
        <title>Early steps in the European eel (Anguilla anguilla)-Vibrio vulnificus interaction in the gills: Role of the RtxA13 toxin.</title>
        <authorList>
            <person name="Callol A."/>
            <person name="Pajuelo D."/>
            <person name="Ebbesson L."/>
            <person name="Teles M."/>
            <person name="MacKenzie S."/>
            <person name="Amaro C."/>
        </authorList>
    </citation>
    <scope>NUCLEOTIDE SEQUENCE</scope>
</reference>
<dbReference type="EMBL" id="GBXM01010958">
    <property type="protein sequence ID" value="JAH97619.1"/>
    <property type="molecule type" value="Transcribed_RNA"/>
</dbReference>
<evidence type="ECO:0000313" key="1">
    <source>
        <dbReference type="EMBL" id="JAH97619.1"/>
    </source>
</evidence>
<accession>A0A0E9X4T9</accession>
<protein>
    <submittedName>
        <fullName evidence="1">Uncharacterized protein</fullName>
    </submittedName>
</protein>
<organism evidence="1">
    <name type="scientific">Anguilla anguilla</name>
    <name type="common">European freshwater eel</name>
    <name type="synonym">Muraena anguilla</name>
    <dbReference type="NCBI Taxonomy" id="7936"/>
    <lineage>
        <taxon>Eukaryota</taxon>
        <taxon>Metazoa</taxon>
        <taxon>Chordata</taxon>
        <taxon>Craniata</taxon>
        <taxon>Vertebrata</taxon>
        <taxon>Euteleostomi</taxon>
        <taxon>Actinopterygii</taxon>
        <taxon>Neopterygii</taxon>
        <taxon>Teleostei</taxon>
        <taxon>Anguilliformes</taxon>
        <taxon>Anguillidae</taxon>
        <taxon>Anguilla</taxon>
    </lineage>
</organism>
<proteinExistence type="predicted"/>
<sequence length="38" mass="4590">MKTMDSIQFHFNTSFPNRFFQTTCKLYKSWEPLDSLLS</sequence>
<name>A0A0E9X4T9_ANGAN</name>